<keyword evidence="3" id="KW-1185">Reference proteome</keyword>
<feature type="coiled-coil region" evidence="1">
    <location>
        <begin position="19"/>
        <end position="46"/>
    </location>
</feature>
<dbReference type="STRING" id="696762.PFRI_26150"/>
<protein>
    <submittedName>
        <fullName evidence="2">Uncharacterized protein</fullName>
    </submittedName>
</protein>
<dbReference type="Proteomes" id="UP000184514">
    <property type="component" value="Unassembled WGS sequence"/>
</dbReference>
<proteinExistence type="predicted"/>
<sequence>MSTKVSKLNVVAQQAFTSKKTLLLKNAQLESEIQFTLEKIKTLQEMLETSAATLKDQNVASVENVEKLKSTIEAKSVIIKRLEGNRETLRERNAKLVDDLAEWRRKYEQAIDASRSSDDV</sequence>
<accession>A0A1L9NV37</accession>
<feature type="coiled-coil region" evidence="1">
    <location>
        <begin position="72"/>
        <end position="113"/>
    </location>
</feature>
<reference evidence="2 3" key="1">
    <citation type="submission" date="2016-10" db="EMBL/GenBank/DDBJ databases">
        <title>Genome sequence of Planktotalea frisia SH6-1.</title>
        <authorList>
            <person name="Poehlein A."/>
            <person name="Bakenhus I."/>
            <person name="Voget S."/>
            <person name="Brinkhoff T."/>
            <person name="Simon M."/>
        </authorList>
    </citation>
    <scope>NUCLEOTIDE SEQUENCE [LARGE SCALE GENOMIC DNA]</scope>
    <source>
        <strain evidence="2 3">SH6-1</strain>
    </source>
</reference>
<evidence type="ECO:0000313" key="2">
    <source>
        <dbReference type="EMBL" id="OJI93156.1"/>
    </source>
</evidence>
<comment type="caution">
    <text evidence="2">The sequence shown here is derived from an EMBL/GenBank/DDBJ whole genome shotgun (WGS) entry which is preliminary data.</text>
</comment>
<evidence type="ECO:0000313" key="3">
    <source>
        <dbReference type="Proteomes" id="UP000184514"/>
    </source>
</evidence>
<organism evidence="2 3">
    <name type="scientific">Planktotalea frisia</name>
    <dbReference type="NCBI Taxonomy" id="696762"/>
    <lineage>
        <taxon>Bacteria</taxon>
        <taxon>Pseudomonadati</taxon>
        <taxon>Pseudomonadota</taxon>
        <taxon>Alphaproteobacteria</taxon>
        <taxon>Rhodobacterales</taxon>
        <taxon>Paracoccaceae</taxon>
        <taxon>Planktotalea</taxon>
    </lineage>
</organism>
<name>A0A1L9NV37_9RHOB</name>
<evidence type="ECO:0000256" key="1">
    <source>
        <dbReference type="SAM" id="Coils"/>
    </source>
</evidence>
<dbReference type="EMBL" id="MLCB01000154">
    <property type="protein sequence ID" value="OJI93156.1"/>
    <property type="molecule type" value="Genomic_DNA"/>
</dbReference>
<dbReference type="RefSeq" id="WP_072631149.1">
    <property type="nucleotide sequence ID" value="NZ_MLCB01000154.1"/>
</dbReference>
<keyword evidence="1" id="KW-0175">Coiled coil</keyword>
<dbReference type="AlphaFoldDB" id="A0A1L9NV37"/>
<gene>
    <name evidence="2" type="ORF">PFRI_26150</name>
</gene>